<dbReference type="InterPro" id="IPR023548">
    <property type="entry name" value="Brix_dom_Rbsml_bgen_prot"/>
</dbReference>
<sequence>MGLIVLTSSRDASIRMRQFLNELELVIPNAVKVNRGKSSIIEIAGKALSLGADRILYIGSRGGNPGFIRFLRVKEGVIEVMPYLIRIFGVKLLIDMPINVKGRQKARSGVVVSLGEYVEVTDLLSEQLGLPSMRVYDFESVRGMYDVIFLIHRVENAYEVQILNGRDLGPYGPFMKISDVIYVKPRVIRIG</sequence>
<evidence type="ECO:0000256" key="2">
    <source>
        <dbReference type="HAMAP-Rule" id="MF_00699"/>
    </source>
</evidence>
<dbReference type="Proteomes" id="UP000006681">
    <property type="component" value="Chromosome"/>
</dbReference>
<dbReference type="PROSITE" id="PS50833">
    <property type="entry name" value="BRIX"/>
    <property type="match status" value="1"/>
</dbReference>
<evidence type="ECO:0000313" key="5">
    <source>
        <dbReference type="Proteomes" id="UP000006681"/>
    </source>
</evidence>
<dbReference type="KEGG" id="vdi:Vdis_0950"/>
<dbReference type="HAMAP" id="MF_00699">
    <property type="entry name" value="BriX"/>
    <property type="match status" value="1"/>
</dbReference>
<dbReference type="SUPFAM" id="SSF52954">
    <property type="entry name" value="Class II aaRS ABD-related"/>
    <property type="match status" value="1"/>
</dbReference>
<comment type="function">
    <text evidence="2">Probably involved in the biogenesis of the ribosome.</text>
</comment>
<dbReference type="GO" id="GO:0006364">
    <property type="term" value="P:rRNA processing"/>
    <property type="evidence" value="ECO:0007669"/>
    <property type="project" value="InterPro"/>
</dbReference>
<organism evidence="4 5">
    <name type="scientific">Vulcanisaeta distributa (strain DSM 14429 / JCM 11212 / NBRC 100878 / IC-017)</name>
    <dbReference type="NCBI Taxonomy" id="572478"/>
    <lineage>
        <taxon>Archaea</taxon>
        <taxon>Thermoproteota</taxon>
        <taxon>Thermoprotei</taxon>
        <taxon>Thermoproteales</taxon>
        <taxon>Thermoproteaceae</taxon>
        <taxon>Vulcanisaeta</taxon>
    </lineage>
</organism>
<dbReference type="GO" id="GO:0019843">
    <property type="term" value="F:rRNA binding"/>
    <property type="evidence" value="ECO:0007669"/>
    <property type="project" value="InterPro"/>
</dbReference>
<evidence type="ECO:0000256" key="1">
    <source>
        <dbReference type="ARBA" id="ARBA00022517"/>
    </source>
</evidence>
<dbReference type="GeneID" id="9751879"/>
<proteinExistence type="inferred from homology"/>
<reference evidence="4 5" key="1">
    <citation type="journal article" date="2010" name="Stand. Genomic Sci.">
        <title>Complete genome sequence of Vulcanisaeta distributa type strain (IC-017).</title>
        <authorList>
            <person name="Mavromatis K."/>
            <person name="Sikorski J."/>
            <person name="Pabst E."/>
            <person name="Teshima H."/>
            <person name="Lapidus A."/>
            <person name="Lucas S."/>
            <person name="Nolan M."/>
            <person name="Glavina Del Rio T."/>
            <person name="Cheng J.F."/>
            <person name="Bruce D."/>
            <person name="Goodwin L."/>
            <person name="Pitluck S."/>
            <person name="Liolios K."/>
            <person name="Ivanova N."/>
            <person name="Mikhailova N."/>
            <person name="Pati A."/>
            <person name="Chen A."/>
            <person name="Palaniappan K."/>
            <person name="Land M."/>
            <person name="Hauser L."/>
            <person name="Chang Y.J."/>
            <person name="Jeffries C.D."/>
            <person name="Rohde M."/>
            <person name="Spring S."/>
            <person name="Goker M."/>
            <person name="Wirth R."/>
            <person name="Woyke T."/>
            <person name="Bristow J."/>
            <person name="Eisen J.A."/>
            <person name="Markowitz V."/>
            <person name="Hugenholtz P."/>
            <person name="Klenk H.P."/>
            <person name="Kyrpides N.C."/>
        </authorList>
    </citation>
    <scope>NUCLEOTIDE SEQUENCE [LARGE SCALE GENOMIC DNA]</scope>
    <source>
        <strain evidence="5">DSM 14429 / JCM 11212 / NBRC 100878 / IC-017</strain>
    </source>
</reference>
<dbReference type="HOGENOM" id="CLU_1275258_0_0_2"/>
<reference evidence="5" key="2">
    <citation type="journal article" date="2010" name="Stand. Genomic Sci.">
        <title>Complete genome sequence of Vulcanisaeta distributa type strain (IC-017T).</title>
        <authorList>
            <person name="Mavromatis K."/>
            <person name="Sikorski J."/>
            <person name="Pabst E."/>
            <person name="Teshima H."/>
            <person name="Lapidus A."/>
            <person name="Lucas S."/>
            <person name="Nolan M."/>
            <person name="Glavina Del Rio T."/>
            <person name="Cheng J."/>
            <person name="Bruce D."/>
            <person name="Goodwin L."/>
            <person name="Pitluck S."/>
            <person name="Liolios K."/>
            <person name="Ivanova N."/>
            <person name="Mikhailova N."/>
            <person name="Pati A."/>
            <person name="Chen A."/>
            <person name="Palaniappan K."/>
            <person name="Land M."/>
            <person name="Hauser L."/>
            <person name="Chang Y."/>
            <person name="Jeffries C."/>
            <person name="Rohde M."/>
            <person name="Spring S."/>
            <person name="Goker M."/>
            <person name="Wirth R."/>
            <person name="Woyke T."/>
            <person name="Bristow J."/>
            <person name="Eisen J."/>
            <person name="Markowitz V."/>
            <person name="Hugenholtz P."/>
            <person name="Klenk H."/>
            <person name="Kyrpides N."/>
        </authorList>
    </citation>
    <scope>NUCLEOTIDE SEQUENCE [LARGE SCALE GENOMIC DNA]</scope>
    <source>
        <strain evidence="5">DSM 14429 / JCM 11212 / NBRC 100878 / IC-017</strain>
    </source>
</reference>
<evidence type="ECO:0000313" key="4">
    <source>
        <dbReference type="EMBL" id="ADN50340.1"/>
    </source>
</evidence>
<keyword evidence="5" id="KW-1185">Reference proteome</keyword>
<dbReference type="RefSeq" id="WP_013336065.1">
    <property type="nucleotide sequence ID" value="NC_014537.1"/>
</dbReference>
<dbReference type="InterPro" id="IPR007109">
    <property type="entry name" value="Brix"/>
</dbReference>
<dbReference type="AlphaFoldDB" id="E1QPP4"/>
<name>E1QPP4_VULDI</name>
<accession>E1QPP4</accession>
<protein>
    <recommendedName>
        <fullName evidence="2">Probable Brix domain-containing ribosomal biogenesis protein</fullName>
    </recommendedName>
</protein>
<dbReference type="Gene3D" id="3.40.50.10480">
    <property type="entry name" value="Probable brix-domain ribosomal biogenesis protein"/>
    <property type="match status" value="1"/>
</dbReference>
<dbReference type="SMART" id="SM00879">
    <property type="entry name" value="Brix"/>
    <property type="match status" value="1"/>
</dbReference>
<evidence type="ECO:0000259" key="3">
    <source>
        <dbReference type="PROSITE" id="PS50833"/>
    </source>
</evidence>
<feature type="domain" description="Brix" evidence="3">
    <location>
        <begin position="2"/>
        <end position="191"/>
    </location>
</feature>
<gene>
    <name evidence="4" type="ordered locus">Vdis_0950</name>
</gene>
<dbReference type="eggNOG" id="arCOG03247">
    <property type="taxonomic scope" value="Archaea"/>
</dbReference>
<dbReference type="EMBL" id="CP002100">
    <property type="protein sequence ID" value="ADN50340.1"/>
    <property type="molecule type" value="Genomic_DNA"/>
</dbReference>
<keyword evidence="1 2" id="KW-0690">Ribosome biogenesis</keyword>
<dbReference type="STRING" id="572478.Vdis_0950"/>